<sequence length="190" mass="20854">MISGLLTLILIAAAGTTEAAAPDDLDRLVATLAPAGEPAELHFRERRESPLLSEPLVVTGRLWRNPQGQLVRRTTEPQEATYTLTAGMIIIERPGQSPRNYSLGHVPELAVLYHGLSALLAGNADALRERFEHELTRDETGWRLSLQPRDAALADKVESLTLSGSDDRLERFELTLADGGIIETELSRRP</sequence>
<keyword evidence="1" id="KW-0732">Signal</keyword>
<proteinExistence type="predicted"/>
<dbReference type="Pfam" id="PF19574">
    <property type="entry name" value="LolA_3"/>
    <property type="match status" value="1"/>
</dbReference>
<dbReference type="Proteomes" id="UP000260351">
    <property type="component" value="Unassembled WGS sequence"/>
</dbReference>
<dbReference type="InterPro" id="IPR004564">
    <property type="entry name" value="OM_lipoprot_carrier_LolA-like"/>
</dbReference>
<keyword evidence="3" id="KW-1185">Reference proteome</keyword>
<gene>
    <name evidence="2" type="ORF">DZC52_09930</name>
</gene>
<dbReference type="OrthoDB" id="5795106at2"/>
<protein>
    <submittedName>
        <fullName evidence="2">Fatty acyl CoA synthetase</fullName>
    </submittedName>
</protein>
<feature type="chain" id="PRO_5017560447" evidence="1">
    <location>
        <begin position="20"/>
        <end position="190"/>
    </location>
</feature>
<dbReference type="Gene3D" id="2.50.20.10">
    <property type="entry name" value="Lipoprotein localisation LolA/LolB/LppX"/>
    <property type="match status" value="1"/>
</dbReference>
<organism evidence="2 3">
    <name type="scientific">Wenzhouxiangella sediminis</name>
    <dbReference type="NCBI Taxonomy" id="1792836"/>
    <lineage>
        <taxon>Bacteria</taxon>
        <taxon>Pseudomonadati</taxon>
        <taxon>Pseudomonadota</taxon>
        <taxon>Gammaproteobacteria</taxon>
        <taxon>Chromatiales</taxon>
        <taxon>Wenzhouxiangellaceae</taxon>
        <taxon>Wenzhouxiangella</taxon>
    </lineage>
</organism>
<name>A0A3E1K7J1_9GAMM</name>
<evidence type="ECO:0000313" key="2">
    <source>
        <dbReference type="EMBL" id="RFF30013.1"/>
    </source>
</evidence>
<feature type="signal peptide" evidence="1">
    <location>
        <begin position="1"/>
        <end position="19"/>
    </location>
</feature>
<comment type="caution">
    <text evidence="2">The sequence shown here is derived from an EMBL/GenBank/DDBJ whole genome shotgun (WGS) entry which is preliminary data.</text>
</comment>
<accession>A0A3E1K7J1</accession>
<evidence type="ECO:0000256" key="1">
    <source>
        <dbReference type="SAM" id="SignalP"/>
    </source>
</evidence>
<dbReference type="AlphaFoldDB" id="A0A3E1K7J1"/>
<dbReference type="RefSeq" id="WP_116650995.1">
    <property type="nucleotide sequence ID" value="NZ_QUZK01000039.1"/>
</dbReference>
<reference evidence="2 3" key="1">
    <citation type="submission" date="2018-08" db="EMBL/GenBank/DDBJ databases">
        <title>Wenzhouxiangella salilacus sp. nov., a novel bacterium isolated from a saline lake in Xinjiang Province, China.</title>
        <authorList>
            <person name="Han S."/>
        </authorList>
    </citation>
    <scope>NUCLEOTIDE SEQUENCE [LARGE SCALE GENOMIC DNA]</scope>
    <source>
        <strain evidence="2 3">XDB06</strain>
    </source>
</reference>
<dbReference type="EMBL" id="QUZK01000039">
    <property type="protein sequence ID" value="RFF30013.1"/>
    <property type="molecule type" value="Genomic_DNA"/>
</dbReference>
<evidence type="ECO:0000313" key="3">
    <source>
        <dbReference type="Proteomes" id="UP000260351"/>
    </source>
</evidence>